<evidence type="ECO:0000256" key="11">
    <source>
        <dbReference type="ARBA" id="ARBA00022499"/>
    </source>
</evidence>
<keyword evidence="10" id="KW-0963">Cytoplasm</keyword>
<feature type="compositionally biased region" description="Basic and acidic residues" evidence="31">
    <location>
        <begin position="593"/>
        <end position="604"/>
    </location>
</feature>
<evidence type="ECO:0000256" key="16">
    <source>
        <dbReference type="ARBA" id="ARBA00022729"/>
    </source>
</evidence>
<sequence length="1408" mass="155690">MERNSGPEAGPEAELEEGEPEVKKRKLMCVEFASVASCDAAVAQCYLAENDWEMERALNSYFEPAVEESASESRPESVSEPGSCVDLTKEETNDSISSKTSTSEDKSVQQEDGSVFSFITWNIDGLDMNNLLERARGVCSYLTLYSPDVIFLQEVIPPYYAYLKKKASSYKIITGREEGYFTAIMLKKSRVKFKSQEIIPFPNTQMMRNLLCVHVSVSGNELCLMTSHLESTRGHAKERMNQLKMVLEKMQEAPGSATVIFAGDTNLRDQEVTKCGGLPNNILDVWEFLGKPKHCQYTWDTQMNSNLGIAANCKLRFDRIFFRAAAEDYLIVIVHQIFCQLTVPNCYCSFTFVWKKAAFYITSHSAKYYQEYIDFLSIQRGKLVVIIFDTIRKELRCNGHGVIGCAWTQCSEGRTYSNAIISPNLETSKIMPVPQTTPLGDCTSACCDLSSCDLAWWFEGRCYLVSCPHKESCEPKKMGSIRSYLTFVLRPAQRPAPLLDYGEVMLNRDAPSGIWGDSLEDIRKDLPFLGKDRGLDMSEYSDDYRELEQNLFQPISKQEPRGSAEYTDWGLLPGGEGGFNSSAGDSPAAPAEKQLEDPELHKPNESAWTLAPKPSPEMLLLPLVTAPPPGEELERETSQLHGQAGNSSGKEVLMPSHDPPPASLEVSPATVEKSTVLAVTPWSTEHSIPTLPTSTVPSEQPRSAPTAPRTVKQLMVSAGENIVITSPADEVELKASVVPAPPAETTYSYEWSLISHPEDYQGEIKQRHTQALNVSQLSVGRYAFKVAVSGENAFGEGFVNVTVKPAGRVNLPPTAIASPERQELSLPLASALIDGSRGLTVTDSDGATNSTTAALIVNSAVDYPPVANAGPNQTITLPQNSITLNGNQSSDDHQIVLYEWSLVPGSENQEVAMQGVKTPYLHLSAMKEGDYTFQLMVTDSSKQQSMAVVTVTVQPENNRPPVAVAGPDKELILPVESTTLDGSRSSDDHGIVFYRWERVRGPSAVEMENFDKAIATVSGLQVGTYHFRLTVKDQQGLSSTTTLTVAVKKENNSPPRAQAGGRHVLVLPNNSITLDGSRSTDDQRIVSYLWIRDGQSPAAGDVIDGSDHSSALQLTNLVEGIYTFRLRVADGQGASDTDTATVEVRPDPKKGGLVELILQVGVGQLTEQHKDTLVRQLAALLNVLDSDIRVQKIQAHSDLSTVIVFYVQTGPPFKVLKAAEVARNLHRRLSKEKADFLLFKVLRIDTAGCLLKCSGHGHCDPITKRCICSQLWMENLIQRYIRDGESNCEWSVFYVTILALALIVLTGGLTWLCICCCKRRKRTKIRKKTKYTILDNMDDQERMELRPKYGIKHRSTEHNSSLMVSESEFDSDQDTIFSRERMERGNPKVSMNGSIRNGVSFSYCSKDR</sequence>
<evidence type="ECO:0000256" key="14">
    <source>
        <dbReference type="ARBA" id="ARBA00022722"/>
    </source>
</evidence>
<evidence type="ECO:0000256" key="2">
    <source>
        <dbReference type="ARBA" id="ARBA00001946"/>
    </source>
</evidence>
<dbReference type="GO" id="GO:0046872">
    <property type="term" value="F:metal ion binding"/>
    <property type="evidence" value="ECO:0007669"/>
    <property type="project" value="UniProtKB-KW"/>
</dbReference>
<dbReference type="GO" id="GO:0005730">
    <property type="term" value="C:nucleolus"/>
    <property type="evidence" value="ECO:0007669"/>
    <property type="project" value="UniProtKB-SubCell"/>
</dbReference>
<keyword evidence="26" id="KW-0234">DNA repair</keyword>
<keyword evidence="19" id="KW-0378">Hydrolase</keyword>
<keyword evidence="9" id="KW-1003">Cell membrane</keyword>
<dbReference type="GO" id="GO:0003677">
    <property type="term" value="F:DNA binding"/>
    <property type="evidence" value="ECO:0007669"/>
    <property type="project" value="UniProtKB-ARBA"/>
</dbReference>
<dbReference type="CDD" id="cd00146">
    <property type="entry name" value="PKD"/>
    <property type="match status" value="3"/>
</dbReference>
<organism evidence="34 35">
    <name type="scientific">Bos mutus</name>
    <name type="common">wild yak</name>
    <dbReference type="NCBI Taxonomy" id="72004"/>
    <lineage>
        <taxon>Eukaryota</taxon>
        <taxon>Metazoa</taxon>
        <taxon>Chordata</taxon>
        <taxon>Craniata</taxon>
        <taxon>Vertebrata</taxon>
        <taxon>Euteleostomi</taxon>
        <taxon>Mammalia</taxon>
        <taxon>Eutheria</taxon>
        <taxon>Laurasiatheria</taxon>
        <taxon>Artiodactyla</taxon>
        <taxon>Ruminantia</taxon>
        <taxon>Pecora</taxon>
        <taxon>Bovidae</taxon>
        <taxon>Bovinae</taxon>
        <taxon>Bos</taxon>
    </lineage>
</organism>
<dbReference type="FunFam" id="2.60.40.10:FF:000319">
    <property type="entry name" value="Dyslexia-associated protein KIAA0319 homolog"/>
    <property type="match status" value="1"/>
</dbReference>
<dbReference type="InterPro" id="IPR036691">
    <property type="entry name" value="Endo/exonu/phosph_ase_sf"/>
</dbReference>
<keyword evidence="13 32" id="KW-0812">Transmembrane</keyword>
<comment type="cofactor">
    <cofactor evidence="2">
        <name>Mg(2+)</name>
        <dbReference type="ChEBI" id="CHEBI:18420"/>
    </cofactor>
</comment>
<reference evidence="34" key="1">
    <citation type="submission" date="2019-10" db="EMBL/GenBank/DDBJ databases">
        <title>The sequence and de novo assembly of the wild yak genome.</title>
        <authorList>
            <person name="Liu Y."/>
        </authorList>
    </citation>
    <scope>NUCLEOTIDE SEQUENCE [LARGE SCALE GENOMIC DNA]</scope>
    <source>
        <strain evidence="34">WY2019</strain>
    </source>
</reference>
<evidence type="ECO:0000256" key="22">
    <source>
        <dbReference type="ARBA" id="ARBA00022989"/>
    </source>
</evidence>
<dbReference type="InterPro" id="IPR022409">
    <property type="entry name" value="PKD/Chitinase_dom"/>
</dbReference>
<evidence type="ECO:0000256" key="28">
    <source>
        <dbReference type="ARBA" id="ARBA00031304"/>
    </source>
</evidence>
<dbReference type="GO" id="GO:0005886">
    <property type="term" value="C:plasma membrane"/>
    <property type="evidence" value="ECO:0007669"/>
    <property type="project" value="UniProtKB-SubCell"/>
</dbReference>
<keyword evidence="22 32" id="KW-1133">Transmembrane helix</keyword>
<protein>
    <recommendedName>
        <fullName evidence="8">Tyrosyl-DNA phosphodiesterase 2</fullName>
    </recommendedName>
    <alternativeName>
        <fullName evidence="28">5'-tyrosyl-DNA phosphodiesterase</fullName>
    </alternativeName>
    <alternativeName>
        <fullName evidence="30">TRAF and TNF receptor-associated protein</fullName>
    </alternativeName>
</protein>
<evidence type="ECO:0000256" key="17">
    <source>
        <dbReference type="ARBA" id="ARBA00022737"/>
    </source>
</evidence>
<evidence type="ECO:0000256" key="25">
    <source>
        <dbReference type="ARBA" id="ARBA00023180"/>
    </source>
</evidence>
<dbReference type="InterPro" id="IPR009060">
    <property type="entry name" value="UBA-like_sf"/>
</dbReference>
<evidence type="ECO:0000313" key="35">
    <source>
        <dbReference type="Proteomes" id="UP000322234"/>
    </source>
</evidence>
<dbReference type="InterPro" id="IPR056502">
    <property type="entry name" value="KIAA0319-like_C"/>
</dbReference>
<comment type="caution">
    <text evidence="34">The sequence shown here is derived from an EMBL/GenBank/DDBJ whole genome shotgun (WGS) entry which is preliminary data.</text>
</comment>
<dbReference type="Pfam" id="PF03372">
    <property type="entry name" value="Exo_endo_phos"/>
    <property type="match status" value="1"/>
</dbReference>
<evidence type="ECO:0000256" key="7">
    <source>
        <dbReference type="ARBA" id="ARBA00010774"/>
    </source>
</evidence>
<comment type="cofactor">
    <cofactor evidence="1">
        <name>Mn(2+)</name>
        <dbReference type="ChEBI" id="CHEBI:29035"/>
    </cofactor>
</comment>
<evidence type="ECO:0000256" key="3">
    <source>
        <dbReference type="ARBA" id="ARBA00004236"/>
    </source>
</evidence>
<evidence type="ECO:0000256" key="13">
    <source>
        <dbReference type="ARBA" id="ARBA00022692"/>
    </source>
</evidence>
<dbReference type="CDD" id="cd09080">
    <property type="entry name" value="TDP2"/>
    <property type="match status" value="1"/>
</dbReference>
<feature type="compositionally biased region" description="Polar residues" evidence="31">
    <location>
        <begin position="639"/>
        <end position="649"/>
    </location>
</feature>
<dbReference type="InterPro" id="IPR013980">
    <property type="entry name" value="MANSC_dom"/>
</dbReference>
<dbReference type="InterPro" id="IPR013783">
    <property type="entry name" value="Ig-like_fold"/>
</dbReference>
<dbReference type="FunFam" id="3.60.10.10:FF:000024">
    <property type="entry name" value="Tyrosyl-DNA phosphodiesterase 2"/>
    <property type="match status" value="1"/>
</dbReference>
<dbReference type="PROSITE" id="PS50986">
    <property type="entry name" value="MANSC"/>
    <property type="match status" value="1"/>
</dbReference>
<comment type="subunit">
    <text evidence="29">Interacts with TRAF2, TRAF3, TRAF5, TRAF6, TNFRSF8/CD30, TNFRSF5/CD40, TNFRSF1B/TNF-R75, ETS1, ETS2, FLI1, SMAD3 and ACVR1B/ALK4.</text>
</comment>
<dbReference type="FunFam" id="2.60.40.10:FF:000061">
    <property type="entry name" value="Dyslexia-associated protein KIAA0319 homolog"/>
    <property type="match status" value="2"/>
</dbReference>
<dbReference type="SMART" id="SM00089">
    <property type="entry name" value="PKD"/>
    <property type="match status" value="4"/>
</dbReference>
<dbReference type="SMART" id="SM00765">
    <property type="entry name" value="MANEC"/>
    <property type="match status" value="1"/>
</dbReference>
<keyword evidence="35" id="KW-1185">Reference proteome</keyword>
<dbReference type="Pfam" id="PF22352">
    <property type="entry name" value="K319L-like_PKD"/>
    <property type="match status" value="4"/>
</dbReference>
<evidence type="ECO:0000259" key="33">
    <source>
        <dbReference type="PROSITE" id="PS50986"/>
    </source>
</evidence>
<dbReference type="GO" id="GO:0070259">
    <property type="term" value="F:tyrosyl-DNA phosphodiesterase activity"/>
    <property type="evidence" value="ECO:0007669"/>
    <property type="project" value="UniProtKB-ARBA"/>
</dbReference>
<dbReference type="PANTHER" id="PTHR46182">
    <property type="entry name" value="FI19480P1"/>
    <property type="match status" value="1"/>
</dbReference>
<comment type="subcellular location">
    <subcellularLocation>
        <location evidence="3">Cell membrane</location>
    </subcellularLocation>
    <subcellularLocation>
        <location evidence="5">Cytoplasm</location>
    </subcellularLocation>
    <subcellularLocation>
        <location evidence="4">Nucleus</location>
        <location evidence="4">PML body</location>
    </subcellularLocation>
    <subcellularLocation>
        <location evidence="6">Nucleus</location>
        <location evidence="6">Nucleolus</location>
    </subcellularLocation>
</comment>
<feature type="region of interest" description="Disordered" evidence="31">
    <location>
        <begin position="1"/>
        <end position="21"/>
    </location>
</feature>
<evidence type="ECO:0000256" key="12">
    <source>
        <dbReference type="ARBA" id="ARBA00022553"/>
    </source>
</evidence>
<dbReference type="PANTHER" id="PTHR46182:SF1">
    <property type="entry name" value="DYSLEXIA-ASSOCIATED PROTEIN KIAA0319"/>
    <property type="match status" value="1"/>
</dbReference>
<evidence type="ECO:0000256" key="26">
    <source>
        <dbReference type="ARBA" id="ARBA00023204"/>
    </source>
</evidence>
<evidence type="ECO:0000256" key="10">
    <source>
        <dbReference type="ARBA" id="ARBA00022490"/>
    </source>
</evidence>
<proteinExistence type="inferred from homology"/>
<evidence type="ECO:0000256" key="24">
    <source>
        <dbReference type="ARBA" id="ARBA00023136"/>
    </source>
</evidence>
<dbReference type="EMBL" id="VBQZ03000120">
    <property type="protein sequence ID" value="MXQ94688.1"/>
    <property type="molecule type" value="Genomic_DNA"/>
</dbReference>
<evidence type="ECO:0000256" key="31">
    <source>
        <dbReference type="SAM" id="MobiDB-lite"/>
    </source>
</evidence>
<dbReference type="Pfam" id="PF14555">
    <property type="entry name" value="UBA_4"/>
    <property type="match status" value="1"/>
</dbReference>
<keyword evidence="16" id="KW-0732">Signal</keyword>
<dbReference type="InterPro" id="IPR005135">
    <property type="entry name" value="Endo/exonuclease/phosphatase"/>
</dbReference>
<evidence type="ECO:0000313" key="34">
    <source>
        <dbReference type="EMBL" id="MXQ94688.1"/>
    </source>
</evidence>
<dbReference type="InterPro" id="IPR035986">
    <property type="entry name" value="PKD_dom_sf"/>
</dbReference>
<feature type="compositionally biased region" description="Low complexity" evidence="31">
    <location>
        <begin position="1"/>
        <end position="10"/>
    </location>
</feature>
<dbReference type="FunFam" id="2.60.40.10:FF:000257">
    <property type="entry name" value="Dyslexia-associated protein KIAA0319-like"/>
    <property type="match status" value="1"/>
</dbReference>
<dbReference type="CDD" id="cd14344">
    <property type="entry name" value="UBA_TYDP2"/>
    <property type="match status" value="1"/>
</dbReference>
<dbReference type="GO" id="GO:0031410">
    <property type="term" value="C:cytoplasmic vesicle"/>
    <property type="evidence" value="ECO:0007669"/>
    <property type="project" value="TreeGrafter"/>
</dbReference>
<evidence type="ECO:0000256" key="23">
    <source>
        <dbReference type="ARBA" id="ARBA00022990"/>
    </source>
</evidence>
<comment type="similarity">
    <text evidence="7">Belongs to the CCR4/nocturin family.</text>
</comment>
<evidence type="ECO:0000256" key="27">
    <source>
        <dbReference type="ARBA" id="ARBA00023242"/>
    </source>
</evidence>
<keyword evidence="25" id="KW-0325">Glycoprotein</keyword>
<dbReference type="SUPFAM" id="SSF46934">
    <property type="entry name" value="UBA-like"/>
    <property type="match status" value="1"/>
</dbReference>
<accession>A0A6B0RX30</accession>
<keyword evidence="18" id="KW-0227">DNA damage</keyword>
<dbReference type="GO" id="GO:0006281">
    <property type="term" value="P:DNA repair"/>
    <property type="evidence" value="ECO:0007669"/>
    <property type="project" value="UniProtKB-KW"/>
</dbReference>
<feature type="transmembrane region" description="Helical" evidence="32">
    <location>
        <begin position="1292"/>
        <end position="1317"/>
    </location>
</feature>
<evidence type="ECO:0000256" key="5">
    <source>
        <dbReference type="ARBA" id="ARBA00004496"/>
    </source>
</evidence>
<gene>
    <name evidence="34" type="ORF">E5288_WYG010796</name>
</gene>
<dbReference type="Gene3D" id="2.60.40.10">
    <property type="entry name" value="Immunoglobulins"/>
    <property type="match status" value="4"/>
</dbReference>
<dbReference type="InterPro" id="IPR011106">
    <property type="entry name" value="MANSC_N"/>
</dbReference>
<dbReference type="FunFam" id="1.10.8.10:FF:000089">
    <property type="entry name" value="Tyrosyl-DNA phosphodiesterase 2"/>
    <property type="match status" value="1"/>
</dbReference>
<dbReference type="Gene3D" id="3.60.10.10">
    <property type="entry name" value="Endonuclease/exonuclease/phosphatase"/>
    <property type="match status" value="1"/>
</dbReference>
<keyword evidence="12" id="KW-0597">Phosphoprotein</keyword>
<evidence type="ECO:0000256" key="9">
    <source>
        <dbReference type="ARBA" id="ARBA00022475"/>
    </source>
</evidence>
<keyword evidence="17" id="KW-0677">Repeat</keyword>
<keyword evidence="24 32" id="KW-0472">Membrane</keyword>
<keyword evidence="11" id="KW-1017">Isopeptide bond</keyword>
<keyword evidence="27" id="KW-0539">Nucleus</keyword>
<evidence type="ECO:0000256" key="30">
    <source>
        <dbReference type="ARBA" id="ARBA00075028"/>
    </source>
</evidence>
<dbReference type="SUPFAM" id="SSF49299">
    <property type="entry name" value="PKD domain"/>
    <property type="match status" value="3"/>
</dbReference>
<evidence type="ECO:0000256" key="18">
    <source>
        <dbReference type="ARBA" id="ARBA00022763"/>
    </source>
</evidence>
<keyword evidence="14" id="KW-0540">Nuclease</keyword>
<dbReference type="Proteomes" id="UP000322234">
    <property type="component" value="Unassembled WGS sequence"/>
</dbReference>
<evidence type="ECO:0000256" key="19">
    <source>
        <dbReference type="ARBA" id="ARBA00022801"/>
    </source>
</evidence>
<evidence type="ECO:0000256" key="8">
    <source>
        <dbReference type="ARBA" id="ARBA00017870"/>
    </source>
</evidence>
<feature type="region of interest" description="Disordered" evidence="31">
    <location>
        <begin position="68"/>
        <end position="108"/>
    </location>
</feature>
<evidence type="ECO:0000256" key="21">
    <source>
        <dbReference type="ARBA" id="ARBA00022843"/>
    </source>
</evidence>
<evidence type="ECO:0000256" key="6">
    <source>
        <dbReference type="ARBA" id="ARBA00004604"/>
    </source>
</evidence>
<dbReference type="GO" id="GO:0004518">
    <property type="term" value="F:nuclease activity"/>
    <property type="evidence" value="ECO:0007669"/>
    <property type="project" value="UniProtKB-KW"/>
</dbReference>
<evidence type="ECO:0000256" key="15">
    <source>
        <dbReference type="ARBA" id="ARBA00022723"/>
    </source>
</evidence>
<keyword evidence="15" id="KW-0479">Metal-binding</keyword>
<evidence type="ECO:0000256" key="4">
    <source>
        <dbReference type="ARBA" id="ARBA00004322"/>
    </source>
</evidence>
<keyword evidence="20" id="KW-0460">Magnesium</keyword>
<keyword evidence="23" id="KW-0007">Acetylation</keyword>
<dbReference type="Pfam" id="PF23620">
    <property type="entry name" value="KIAA0319"/>
    <property type="match status" value="1"/>
</dbReference>
<dbReference type="SUPFAM" id="SSF56219">
    <property type="entry name" value="DNase I-like"/>
    <property type="match status" value="1"/>
</dbReference>
<name>A0A6B0RX30_9CETA</name>
<evidence type="ECO:0000256" key="29">
    <source>
        <dbReference type="ARBA" id="ARBA00062351"/>
    </source>
</evidence>
<evidence type="ECO:0000256" key="20">
    <source>
        <dbReference type="ARBA" id="ARBA00022842"/>
    </source>
</evidence>
<dbReference type="Gene3D" id="1.10.8.10">
    <property type="entry name" value="DNA helicase RuvA subunit, C-terminal domain"/>
    <property type="match status" value="1"/>
</dbReference>
<evidence type="ECO:0000256" key="1">
    <source>
        <dbReference type="ARBA" id="ARBA00001936"/>
    </source>
</evidence>
<dbReference type="Pfam" id="PF23597">
    <property type="entry name" value="KIAA0319_N"/>
    <property type="match status" value="1"/>
</dbReference>
<dbReference type="InterPro" id="IPR029865">
    <property type="entry name" value="KIAA0319-like"/>
</dbReference>
<keyword evidence="21" id="KW-0832">Ubl conjugation</keyword>
<dbReference type="GO" id="GO:0016605">
    <property type="term" value="C:PML body"/>
    <property type="evidence" value="ECO:0007669"/>
    <property type="project" value="UniProtKB-SubCell"/>
</dbReference>
<dbReference type="GO" id="GO:0001764">
    <property type="term" value="P:neuron migration"/>
    <property type="evidence" value="ECO:0007669"/>
    <property type="project" value="TreeGrafter"/>
</dbReference>
<feature type="region of interest" description="Disordered" evidence="31">
    <location>
        <begin position="553"/>
        <end position="666"/>
    </location>
</feature>
<evidence type="ECO:0000256" key="32">
    <source>
        <dbReference type="SAM" id="Phobius"/>
    </source>
</evidence>
<feature type="domain" description="MANSC" evidence="33">
    <location>
        <begin position="398"/>
        <end position="484"/>
    </location>
</feature>